<dbReference type="Proteomes" id="UP000887574">
    <property type="component" value="Unplaced"/>
</dbReference>
<evidence type="ECO:0000313" key="1">
    <source>
        <dbReference type="Proteomes" id="UP000887574"/>
    </source>
</evidence>
<accession>A0A915EML3</accession>
<proteinExistence type="predicted"/>
<dbReference type="WBParaSite" id="jg7868">
    <property type="protein sequence ID" value="jg7868"/>
    <property type="gene ID" value="jg7868"/>
</dbReference>
<reference evidence="2" key="1">
    <citation type="submission" date="2022-11" db="UniProtKB">
        <authorList>
            <consortium name="WormBaseParasite"/>
        </authorList>
    </citation>
    <scope>IDENTIFICATION</scope>
</reference>
<keyword evidence="1" id="KW-1185">Reference proteome</keyword>
<dbReference type="AlphaFoldDB" id="A0A915EML3"/>
<organism evidence="1 2">
    <name type="scientific">Ditylenchus dipsaci</name>
    <dbReference type="NCBI Taxonomy" id="166011"/>
    <lineage>
        <taxon>Eukaryota</taxon>
        <taxon>Metazoa</taxon>
        <taxon>Ecdysozoa</taxon>
        <taxon>Nematoda</taxon>
        <taxon>Chromadorea</taxon>
        <taxon>Rhabditida</taxon>
        <taxon>Tylenchina</taxon>
        <taxon>Tylenchomorpha</taxon>
        <taxon>Sphaerularioidea</taxon>
        <taxon>Anguinidae</taxon>
        <taxon>Anguininae</taxon>
        <taxon>Ditylenchus</taxon>
    </lineage>
</organism>
<protein>
    <submittedName>
        <fullName evidence="2">Uncharacterized protein</fullName>
    </submittedName>
</protein>
<evidence type="ECO:0000313" key="2">
    <source>
        <dbReference type="WBParaSite" id="jg7868"/>
    </source>
</evidence>
<sequence>MDLQPATDGHSTNSITCPKIAMLFLISWTGIEKSLNSQVHQMRQGRIRSRCGNRIYAGAKNAAMSKVSKQ</sequence>
<name>A0A915EML3_9BILA</name>